<comment type="caution">
    <text evidence="1">The sequence shown here is derived from an EMBL/GenBank/DDBJ whole genome shotgun (WGS) entry which is preliminary data.</text>
</comment>
<accession>T0ZD41</accession>
<reference evidence="1" key="1">
    <citation type="submission" date="2013-08" db="EMBL/GenBank/DDBJ databases">
        <authorList>
            <person name="Mendez C."/>
            <person name="Richter M."/>
            <person name="Ferrer M."/>
            <person name="Sanchez J."/>
        </authorList>
    </citation>
    <scope>NUCLEOTIDE SEQUENCE</scope>
</reference>
<dbReference type="Pfam" id="PF13692">
    <property type="entry name" value="Glyco_trans_1_4"/>
    <property type="match status" value="1"/>
</dbReference>
<dbReference type="AlphaFoldDB" id="T0ZD41"/>
<reference evidence="1" key="2">
    <citation type="journal article" date="2014" name="ISME J.">
        <title>Microbial stratification in low pH oxic and suboxic macroscopic growths along an acid mine drainage.</title>
        <authorList>
            <person name="Mendez-Garcia C."/>
            <person name="Mesa V."/>
            <person name="Sprenger R.R."/>
            <person name="Richter M."/>
            <person name="Diez M.S."/>
            <person name="Solano J."/>
            <person name="Bargiela R."/>
            <person name="Golyshina O.V."/>
            <person name="Manteca A."/>
            <person name="Ramos J.L."/>
            <person name="Gallego J.R."/>
            <person name="Llorente I."/>
            <person name="Martins Dos Santos V.A."/>
            <person name="Jensen O.N."/>
            <person name="Pelaez A.I."/>
            <person name="Sanchez J."/>
            <person name="Ferrer M."/>
        </authorList>
    </citation>
    <scope>NUCLEOTIDE SEQUENCE</scope>
</reference>
<organism evidence="1">
    <name type="scientific">mine drainage metagenome</name>
    <dbReference type="NCBI Taxonomy" id="410659"/>
    <lineage>
        <taxon>unclassified sequences</taxon>
        <taxon>metagenomes</taxon>
        <taxon>ecological metagenomes</taxon>
    </lineage>
</organism>
<sequence>GVNVSSYARGQFGLAEAARLYTRALLSEGCAVAVHDITLDLAHSMGDDSLDAHIGSDTPHSVNLIFVNPDYLDDAIASIGRDRLQGRRNIGCWFWELEKFPDDWLPALSEVDEILVSSAFVADIVRRVTDKPVLHVPLPVIGQPDSGLQRADFGLGERDFVFLCSFDFNSFLARKNPLAAIEAFRRAFADGRKDVRLLIKSCNGHRYPERLRDLLNAAAVDRRIRVRDEVIDRSHVQALQRCADAYISLHRSEGFGLGLAECMRLGKPVIATAWSGNMDFMNDDNSCLVDYRLVPVSEGEYPHHAGQRWAEPDVECAARHMRRLVDEPAFAKRIGARAAQDISQRFSAHNMAMQIVNRLRMLPQCGPACLDADSRGSLVS</sequence>
<dbReference type="Gene3D" id="3.40.50.2000">
    <property type="entry name" value="Glycogen Phosphorylase B"/>
    <property type="match status" value="1"/>
</dbReference>
<feature type="non-terminal residue" evidence="1">
    <location>
        <position position="1"/>
    </location>
</feature>
<dbReference type="SUPFAM" id="SSF53756">
    <property type="entry name" value="UDP-Glycosyltransferase/glycogen phosphorylase"/>
    <property type="match status" value="1"/>
</dbReference>
<keyword evidence="1" id="KW-0808">Transferase</keyword>
<evidence type="ECO:0000313" key="1">
    <source>
        <dbReference type="EMBL" id="EQD42958.1"/>
    </source>
</evidence>
<protein>
    <submittedName>
        <fullName evidence="1">Glycosyltransferase</fullName>
    </submittedName>
</protein>
<dbReference type="PANTHER" id="PTHR46656:SF3">
    <property type="entry name" value="PUTATIVE-RELATED"/>
    <property type="match status" value="1"/>
</dbReference>
<dbReference type="GO" id="GO:0016740">
    <property type="term" value="F:transferase activity"/>
    <property type="evidence" value="ECO:0007669"/>
    <property type="project" value="UniProtKB-KW"/>
</dbReference>
<dbReference type="CDD" id="cd03801">
    <property type="entry name" value="GT4_PimA-like"/>
    <property type="match status" value="1"/>
</dbReference>
<gene>
    <name evidence="1" type="ORF">B2A_10092</name>
</gene>
<name>T0ZD41_9ZZZZ</name>
<dbReference type="EMBL" id="AUZZ01007284">
    <property type="protein sequence ID" value="EQD42958.1"/>
    <property type="molecule type" value="Genomic_DNA"/>
</dbReference>
<proteinExistence type="predicted"/>
<dbReference type="PANTHER" id="PTHR46656">
    <property type="entry name" value="PUTATIVE-RELATED"/>
    <property type="match status" value="1"/>
</dbReference>